<name>A0A401XJV6_9FLAO</name>
<dbReference type="AlphaFoldDB" id="A0A401XJV6"/>
<keyword evidence="3" id="KW-1185">Reference proteome</keyword>
<dbReference type="GO" id="GO:0008218">
    <property type="term" value="P:bioluminescence"/>
    <property type="evidence" value="ECO:0007669"/>
    <property type="project" value="InterPro"/>
</dbReference>
<keyword evidence="1" id="KW-0521">NADP</keyword>
<evidence type="ECO:0000313" key="2">
    <source>
        <dbReference type="EMBL" id="GCD77299.1"/>
    </source>
</evidence>
<dbReference type="RefSeq" id="WP_124397358.1">
    <property type="nucleotide sequence ID" value="NZ_BHZE01000005.1"/>
</dbReference>
<dbReference type="OrthoDB" id="1522941at2"/>
<dbReference type="Proteomes" id="UP000286715">
    <property type="component" value="Unassembled WGS sequence"/>
</dbReference>
<accession>A0A401XJV6</accession>
<sequence>MTFGTEIQILTEFGNKLNKLVKDYQNQNLSSEVKELIQKASAINPWFTSENIWYGLSYWASMLNEENLERWLDNYQKELTSIKNVGIITAGNIPFVGIHDLLCVYLSGHNAVLKTSSDDPVLTKWMISMLAEIDRSVAERFRFVERIESIDAVIATGSNNSARYFEYYFGKYPNIIRKNRNSIAIVTVDTTDDQLRRLADDVFQYFGLGCRSVSKLYLPEGFDLQRIFGAFYDWRHIIQHHRYASNYDYNRVVYLMSKEPILENGFFILRQNQALATPVSVVHYEYYSSYDVLASTIHQLREQIQCIVGAEKSLCTDDYGRAQWPAIDSYADGVDTMQFLLQL</sequence>
<evidence type="ECO:0000256" key="1">
    <source>
        <dbReference type="ARBA" id="ARBA00022857"/>
    </source>
</evidence>
<comment type="caution">
    <text evidence="2">The sequence shown here is derived from an EMBL/GenBank/DDBJ whole genome shotgun (WGS) entry which is preliminary data.</text>
</comment>
<dbReference type="EMBL" id="BHZE01000005">
    <property type="protein sequence ID" value="GCD77299.1"/>
    <property type="molecule type" value="Genomic_DNA"/>
</dbReference>
<dbReference type="InterPro" id="IPR008670">
    <property type="entry name" value="CoA_reduct_LuxC"/>
</dbReference>
<gene>
    <name evidence="2" type="ORF">JCM31826_07810</name>
</gene>
<protein>
    <submittedName>
        <fullName evidence="2">Acyl-CoA reductase</fullName>
    </submittedName>
</protein>
<organism evidence="2 3">
    <name type="scientific">Thermaurantimonas aggregans</name>
    <dbReference type="NCBI Taxonomy" id="2173829"/>
    <lineage>
        <taxon>Bacteria</taxon>
        <taxon>Pseudomonadati</taxon>
        <taxon>Bacteroidota</taxon>
        <taxon>Flavobacteriia</taxon>
        <taxon>Flavobacteriales</taxon>
        <taxon>Schleiferiaceae</taxon>
        <taxon>Thermaurantimonas</taxon>
    </lineage>
</organism>
<dbReference type="SUPFAM" id="SSF53720">
    <property type="entry name" value="ALDH-like"/>
    <property type="match status" value="1"/>
</dbReference>
<reference evidence="2 3" key="1">
    <citation type="submission" date="2018-11" db="EMBL/GenBank/DDBJ databases">
        <title>Schleiferia aggregans sp. nov., a moderately thermophilic heterotrophic bacterium isolated from microbial mats at a terrestrial hot spring.</title>
        <authorList>
            <person name="Iino T."/>
            <person name="Ohkuma M."/>
            <person name="Haruta S."/>
        </authorList>
    </citation>
    <scope>NUCLEOTIDE SEQUENCE [LARGE SCALE GENOMIC DNA]</scope>
    <source>
        <strain evidence="2 3">LA</strain>
    </source>
</reference>
<dbReference type="GO" id="GO:0003995">
    <property type="term" value="F:acyl-CoA dehydrogenase activity"/>
    <property type="evidence" value="ECO:0007669"/>
    <property type="project" value="InterPro"/>
</dbReference>
<dbReference type="InterPro" id="IPR016161">
    <property type="entry name" value="Ald_DH/histidinol_DH"/>
</dbReference>
<proteinExistence type="predicted"/>
<evidence type="ECO:0000313" key="3">
    <source>
        <dbReference type="Proteomes" id="UP000286715"/>
    </source>
</evidence>
<dbReference type="Pfam" id="PF05893">
    <property type="entry name" value="LuxC"/>
    <property type="match status" value="1"/>
</dbReference>